<dbReference type="KEGG" id="ares:IWH25_05225"/>
<organism evidence="3 4">
    <name type="scientific">Azospira restricta</name>
    <dbReference type="NCBI Taxonomy" id="404405"/>
    <lineage>
        <taxon>Bacteria</taxon>
        <taxon>Pseudomonadati</taxon>
        <taxon>Pseudomonadota</taxon>
        <taxon>Betaproteobacteria</taxon>
        <taxon>Rhodocyclales</taxon>
        <taxon>Rhodocyclaceae</taxon>
        <taxon>Azospira</taxon>
    </lineage>
</organism>
<proteinExistence type="predicted"/>
<feature type="signal peptide" evidence="2">
    <location>
        <begin position="1"/>
        <end position="25"/>
    </location>
</feature>
<dbReference type="AlphaFoldDB" id="A0A974SQR5"/>
<dbReference type="InterPro" id="IPR004564">
    <property type="entry name" value="OM_lipoprot_carrier_LolA-like"/>
</dbReference>
<evidence type="ECO:0000313" key="3">
    <source>
        <dbReference type="EMBL" id="QRJ64752.1"/>
    </source>
</evidence>
<evidence type="ECO:0000313" key="4">
    <source>
        <dbReference type="Proteomes" id="UP000663444"/>
    </source>
</evidence>
<gene>
    <name evidence="3" type="ORF">IWH25_05225</name>
</gene>
<accession>A0A974SQR5</accession>
<feature type="chain" id="PRO_5038076018" evidence="2">
    <location>
        <begin position="26"/>
        <end position="194"/>
    </location>
</feature>
<dbReference type="RefSeq" id="WP_203388279.1">
    <property type="nucleotide sequence ID" value="NZ_CP064781.1"/>
</dbReference>
<dbReference type="Gene3D" id="2.50.20.10">
    <property type="entry name" value="Lipoprotein localisation LolA/LolB/LppX"/>
    <property type="match status" value="1"/>
</dbReference>
<sequence>MNALRLCRSTLLSAVLLGLAAPALAARDLATLMHDLAQHKGGRVRFVEKKYIALLDKPLVSSGEMTYTAPDRLEKRTLQPKPEVLVLDRDTLTLERGKQKFVLRLADQPEAQVFVDSIRGTLAGNRALLERSYALHLSGTRERWSLSLLPSDQRIAALVSRITVGGTRHQVDSIEYLQADGDRAVMTITPIEAQ</sequence>
<dbReference type="SUPFAM" id="SSF89392">
    <property type="entry name" value="Prokaryotic lipoproteins and lipoprotein localization factors"/>
    <property type="match status" value="1"/>
</dbReference>
<dbReference type="Pfam" id="PF19574">
    <property type="entry name" value="LolA_3"/>
    <property type="match status" value="1"/>
</dbReference>
<dbReference type="EMBL" id="CP064781">
    <property type="protein sequence ID" value="QRJ64752.1"/>
    <property type="molecule type" value="Genomic_DNA"/>
</dbReference>
<dbReference type="Proteomes" id="UP000663444">
    <property type="component" value="Chromosome"/>
</dbReference>
<keyword evidence="1 2" id="KW-0732">Signal</keyword>
<evidence type="ECO:0000256" key="2">
    <source>
        <dbReference type="SAM" id="SignalP"/>
    </source>
</evidence>
<protein>
    <submittedName>
        <fullName evidence="3">Outer membrane lipoprotein carrier protein LolA</fullName>
    </submittedName>
</protein>
<name>A0A974SQR5_9RHOO</name>
<reference evidence="3" key="1">
    <citation type="submission" date="2020-11" db="EMBL/GenBank/DDBJ databases">
        <title>Azospira restricta DSM 18626 genome sequence.</title>
        <authorList>
            <person name="Moe W.M."/>
        </authorList>
    </citation>
    <scope>NUCLEOTIDE SEQUENCE</scope>
    <source>
        <strain evidence="3">DSM 18626</strain>
    </source>
</reference>
<keyword evidence="3" id="KW-0449">Lipoprotein</keyword>
<dbReference type="InterPro" id="IPR029046">
    <property type="entry name" value="LolA/LolB/LppX"/>
</dbReference>
<dbReference type="CDD" id="cd16325">
    <property type="entry name" value="LolA"/>
    <property type="match status" value="1"/>
</dbReference>
<evidence type="ECO:0000256" key="1">
    <source>
        <dbReference type="ARBA" id="ARBA00022729"/>
    </source>
</evidence>
<keyword evidence="4" id="KW-1185">Reference proteome</keyword>